<dbReference type="EMBL" id="MFJL01000008">
    <property type="protein sequence ID" value="OGG16733.1"/>
    <property type="molecule type" value="Genomic_DNA"/>
</dbReference>
<organism evidence="1 2">
    <name type="scientific">Candidatus Gottesmanbacteria bacterium RIFCSPHIGHO2_02_FULL_39_11</name>
    <dbReference type="NCBI Taxonomy" id="1798382"/>
    <lineage>
        <taxon>Bacteria</taxon>
        <taxon>Candidatus Gottesmaniibacteriota</taxon>
    </lineage>
</organism>
<protein>
    <submittedName>
        <fullName evidence="1">Uncharacterized protein</fullName>
    </submittedName>
</protein>
<evidence type="ECO:0000313" key="2">
    <source>
        <dbReference type="Proteomes" id="UP000176923"/>
    </source>
</evidence>
<dbReference type="AlphaFoldDB" id="A0A1F5ZWJ4"/>
<dbReference type="PANTHER" id="PTHR41244">
    <property type="entry name" value="RHAMNAN SYNTHESIS F"/>
    <property type="match status" value="1"/>
</dbReference>
<evidence type="ECO:0000313" key="1">
    <source>
        <dbReference type="EMBL" id="OGG16733.1"/>
    </source>
</evidence>
<dbReference type="InterPro" id="IPR032719">
    <property type="entry name" value="WbsX"/>
</dbReference>
<name>A0A1F5ZWJ4_9BACT</name>
<dbReference type="Gene3D" id="3.20.20.80">
    <property type="entry name" value="Glycosidases"/>
    <property type="match status" value="1"/>
</dbReference>
<dbReference type="PANTHER" id="PTHR41244:SF1">
    <property type="entry name" value="GLYCOSYLTRANSFERASE"/>
    <property type="match status" value="1"/>
</dbReference>
<sequence length="852" mass="94841">MKKILVLPLVVFLFLILNFLFLIPNFVYAQSSPYKIGLYYYGEWSSKGVPWKIAAKKAFCGRGNDWWCGNKDFYGQEPGIPQNTQGFSGDFSRLKPVIGYYNLLDTGVVERQIMQASQNGINYFHFYWYWNDNLKTPSQNEGLDSFLKARNSTDMNFTIMIVTGRHQDPGSGNSFFISRSDAETYVKHILVDDYFKRPNFLKTSDGRPIFSIWRNVGLYQDFATKDDMEEFIDLIKNYSIQQIGKAPVILIDATSIPFSSQVANRDGRACFTIGLGTGQPAGPVGSYQTYVDHLNDTLAPYRNENFLNCVIQTFDTRPQMSVEITDPNNVFYFPDQDITKFIQALQITKTNMDANPHEMAKYLSIYDWNEWREGGIIEPNVRDGAAYLNAINDVFNLPKGTNSCRTTGICNPYPDVFGNFEAVNTGANRCDIKGYTYDSDIPIASSKVSIFLDAPFNQGGTSLGFLDATLPRPDTNASVHIPGNHGFYFNFPEGSIPRDGRQHSIYIYGYNVDKNYDHTVNNVTIGVNRLLDGSPKTIYCPSPLSCPALGTSTAMNYSCPVTGNQVTFSWQPVANALAYNVRIDDGNGISDSSTEINGIKNNCGNVPQDICIDQWPSTSITVNLDPTRTYSWWIHPVNYTCNQYGALISGPSVLCKPSPPSPTPTPTIDPPPKGIHETADGATCTLSGYTCDGSKYSQSIQYMVFADAPYAQGGTHITTGIANQIYPYKAWDCGNTSYHKFTYQVPTAYRDGKSHTYYVYGVGIDATGALTNNNPRLTGTPLTMTCPNLNAPSITPTPIPPTMTPTRTPTPFPTPYPPPSQVIPYYLTTNSQYDFDQNGKVNMMDVVRAIKE</sequence>
<dbReference type="Proteomes" id="UP000176923">
    <property type="component" value="Unassembled WGS sequence"/>
</dbReference>
<dbReference type="Pfam" id="PF14307">
    <property type="entry name" value="Glyco_tran_WbsX"/>
    <property type="match status" value="1"/>
</dbReference>
<dbReference type="STRING" id="1798382.A3D77_04825"/>
<accession>A0A1F5ZWJ4</accession>
<comment type="caution">
    <text evidence="1">The sequence shown here is derived from an EMBL/GenBank/DDBJ whole genome shotgun (WGS) entry which is preliminary data.</text>
</comment>
<reference evidence="1 2" key="1">
    <citation type="journal article" date="2016" name="Nat. Commun.">
        <title>Thousands of microbial genomes shed light on interconnected biogeochemical processes in an aquifer system.</title>
        <authorList>
            <person name="Anantharaman K."/>
            <person name="Brown C.T."/>
            <person name="Hug L.A."/>
            <person name="Sharon I."/>
            <person name="Castelle C.J."/>
            <person name="Probst A.J."/>
            <person name="Thomas B.C."/>
            <person name="Singh A."/>
            <person name="Wilkins M.J."/>
            <person name="Karaoz U."/>
            <person name="Brodie E.L."/>
            <person name="Williams K.H."/>
            <person name="Hubbard S.S."/>
            <person name="Banfield J.F."/>
        </authorList>
    </citation>
    <scope>NUCLEOTIDE SEQUENCE [LARGE SCALE GENOMIC DNA]</scope>
</reference>
<proteinExistence type="predicted"/>
<gene>
    <name evidence="1" type="ORF">A3D77_04825</name>
</gene>